<evidence type="ECO:0000256" key="2">
    <source>
        <dbReference type="RuleBase" id="RU361173"/>
    </source>
</evidence>
<dbReference type="Proteomes" id="UP000182762">
    <property type="component" value="Unassembled WGS sequence"/>
</dbReference>
<proteinExistence type="inferred from homology"/>
<evidence type="ECO:0000313" key="6">
    <source>
        <dbReference type="Proteomes" id="UP000182762"/>
    </source>
</evidence>
<dbReference type="EMBL" id="FOXX01000009">
    <property type="protein sequence ID" value="SFQ79464.1"/>
    <property type="molecule type" value="Genomic_DNA"/>
</dbReference>
<dbReference type="Gene3D" id="2.160.20.10">
    <property type="entry name" value="Single-stranded right-handed beta-helix, Pectin lyase-like"/>
    <property type="match status" value="1"/>
</dbReference>
<dbReference type="InterPro" id="IPR045032">
    <property type="entry name" value="PEL"/>
</dbReference>
<dbReference type="PANTHER" id="PTHR31683">
    <property type="entry name" value="PECTATE LYASE 18-RELATED"/>
    <property type="match status" value="1"/>
</dbReference>
<keyword evidence="3" id="KW-0732">Signal</keyword>
<dbReference type="GeneID" id="93712151"/>
<comment type="similarity">
    <text evidence="2">Belongs to the polysaccharide lyase 1 family.</text>
</comment>
<evidence type="ECO:0000313" key="5">
    <source>
        <dbReference type="EMBL" id="SFQ79464.1"/>
    </source>
</evidence>
<keyword evidence="2" id="KW-0624">Polysaccharide degradation</keyword>
<dbReference type="SMART" id="SM00656">
    <property type="entry name" value="Amb_all"/>
    <property type="match status" value="1"/>
</dbReference>
<feature type="chain" id="PRO_5046136027" evidence="3">
    <location>
        <begin position="25"/>
        <end position="436"/>
    </location>
</feature>
<dbReference type="InterPro" id="IPR012334">
    <property type="entry name" value="Pectin_lyas_fold"/>
</dbReference>
<reference evidence="5 6" key="1">
    <citation type="submission" date="2016-10" db="EMBL/GenBank/DDBJ databases">
        <authorList>
            <person name="Varghese N."/>
            <person name="Submissions S."/>
        </authorList>
    </citation>
    <scope>NUCLEOTIDE SEQUENCE [LARGE SCALE GENOMIC DNA]</scope>
    <source>
        <strain evidence="5 6">DSM 13796</strain>
    </source>
</reference>
<keyword evidence="1 2" id="KW-0456">Lyase</keyword>
<accession>A0A1I6BEX7</accession>
<dbReference type="SUPFAM" id="SSF51126">
    <property type="entry name" value="Pectin lyase-like"/>
    <property type="match status" value="1"/>
</dbReference>
<dbReference type="GO" id="GO:0016829">
    <property type="term" value="F:lyase activity"/>
    <property type="evidence" value="ECO:0007669"/>
    <property type="project" value="UniProtKB-KW"/>
</dbReference>
<protein>
    <submittedName>
        <fullName evidence="5">Pectate lyase</fullName>
    </submittedName>
</protein>
<dbReference type="InterPro" id="IPR002022">
    <property type="entry name" value="Pec_lyase"/>
</dbReference>
<organism evidence="5 6">
    <name type="scientific">Priestia endophytica DSM 13796</name>
    <dbReference type="NCBI Taxonomy" id="1121089"/>
    <lineage>
        <taxon>Bacteria</taxon>
        <taxon>Bacillati</taxon>
        <taxon>Bacillota</taxon>
        <taxon>Bacilli</taxon>
        <taxon>Bacillales</taxon>
        <taxon>Bacillaceae</taxon>
        <taxon>Priestia</taxon>
    </lineage>
</organism>
<dbReference type="RefSeq" id="WP_064505043.1">
    <property type="nucleotide sequence ID" value="NZ_FOXX01000009.1"/>
</dbReference>
<keyword evidence="2" id="KW-0119">Carbohydrate metabolism</keyword>
<feature type="domain" description="Pectate lyase" evidence="4">
    <location>
        <begin position="112"/>
        <end position="359"/>
    </location>
</feature>
<name>A0A1I6BEX7_9BACI</name>
<comment type="caution">
    <text evidence="5">The sequence shown here is derived from an EMBL/GenBank/DDBJ whole genome shotgun (WGS) entry which is preliminary data.</text>
</comment>
<keyword evidence="2" id="KW-0964">Secreted</keyword>
<gene>
    <name evidence="5" type="ORF">SAMN02745910_03558</name>
</gene>
<evidence type="ECO:0000256" key="3">
    <source>
        <dbReference type="SAM" id="SignalP"/>
    </source>
</evidence>
<dbReference type="Pfam" id="PF00544">
    <property type="entry name" value="Pectate_lyase_4"/>
    <property type="match status" value="2"/>
</dbReference>
<keyword evidence="6" id="KW-1185">Reference proteome</keyword>
<evidence type="ECO:0000256" key="1">
    <source>
        <dbReference type="ARBA" id="ARBA00023239"/>
    </source>
</evidence>
<sequence length="436" mass="48378">MKKVVKGLVLASFLIAGSTSTASAASSNLGKESLASNDGWASYGKGTTGGSGADSRHTFTVKNRSEFVRALSESGNTPKIVYVEGSIDFNVDENNQPATAEHYAKKCGYDFNAYLKAYSPEKWGYDKEVSGPLEDARVCAQKEQKKQVVVNVPSNTSIIGVGKDAKIWGGSLNISGVENVIVRNLAFEAPRDFFPQWDPTDGDQGEWNSEYDNIVVTNGAEHVWVDHNTFSDGRYHDKGFGEYFGRKFQQHDGLLDVTNTASYVTASYNVFQDHDKVSIIGSSDSKTSDRGRLKVTLHHNYYKNLTQRLPRVRYGEVHVYNNYYEFAKSTDYSFQYALGVGIESKIYAQNNYFSFDYNVPLGNIIKDWKGTSIYEEGSYVKSSAGERQVHLLQETNKENGTKLDEKVGWKPSLYKKMNPTQSVPGTVKAQAGAGKL</sequence>
<feature type="signal peptide" evidence="3">
    <location>
        <begin position="1"/>
        <end position="24"/>
    </location>
</feature>
<comment type="subcellular location">
    <subcellularLocation>
        <location evidence="2">Secreted</location>
    </subcellularLocation>
</comment>
<dbReference type="PANTHER" id="PTHR31683:SF18">
    <property type="entry name" value="PECTATE LYASE 21-RELATED"/>
    <property type="match status" value="1"/>
</dbReference>
<evidence type="ECO:0000259" key="4">
    <source>
        <dbReference type="SMART" id="SM00656"/>
    </source>
</evidence>
<dbReference type="InterPro" id="IPR011050">
    <property type="entry name" value="Pectin_lyase_fold/virulence"/>
</dbReference>